<evidence type="ECO:0000313" key="2">
    <source>
        <dbReference type="EMBL" id="MPM84764.1"/>
    </source>
</evidence>
<dbReference type="SUPFAM" id="SSF53474">
    <property type="entry name" value="alpha/beta-Hydrolases"/>
    <property type="match status" value="1"/>
</dbReference>
<dbReference type="Gene3D" id="3.40.50.1820">
    <property type="entry name" value="alpha/beta hydrolase"/>
    <property type="match status" value="1"/>
</dbReference>
<reference evidence="2" key="1">
    <citation type="submission" date="2019-08" db="EMBL/GenBank/DDBJ databases">
        <authorList>
            <person name="Kucharzyk K."/>
            <person name="Murdoch R.W."/>
            <person name="Higgins S."/>
            <person name="Loffler F."/>
        </authorList>
    </citation>
    <scope>NUCLEOTIDE SEQUENCE</scope>
</reference>
<evidence type="ECO:0000259" key="1">
    <source>
        <dbReference type="Pfam" id="PF12146"/>
    </source>
</evidence>
<dbReference type="EC" id="3.1.1.23" evidence="2"/>
<gene>
    <name evidence="2" type="ORF">SDC9_131840</name>
</gene>
<dbReference type="InterPro" id="IPR022742">
    <property type="entry name" value="Hydrolase_4"/>
</dbReference>
<dbReference type="GO" id="GO:0047372">
    <property type="term" value="F:monoacylglycerol lipase activity"/>
    <property type="evidence" value="ECO:0007669"/>
    <property type="project" value="UniProtKB-EC"/>
</dbReference>
<protein>
    <submittedName>
        <fullName evidence="2">Monoacylglycerol lipase</fullName>
        <ecNumber evidence="2">3.1.1.23</ecNumber>
    </submittedName>
</protein>
<organism evidence="2">
    <name type="scientific">bioreactor metagenome</name>
    <dbReference type="NCBI Taxonomy" id="1076179"/>
    <lineage>
        <taxon>unclassified sequences</taxon>
        <taxon>metagenomes</taxon>
        <taxon>ecological metagenomes</taxon>
    </lineage>
</organism>
<dbReference type="InterPro" id="IPR029058">
    <property type="entry name" value="AB_hydrolase_fold"/>
</dbReference>
<name>A0A645D609_9ZZZZ</name>
<accession>A0A645D609</accession>
<dbReference type="EMBL" id="VSSQ01033233">
    <property type="protein sequence ID" value="MPM84764.1"/>
    <property type="molecule type" value="Genomic_DNA"/>
</dbReference>
<dbReference type="AlphaFoldDB" id="A0A645D609"/>
<keyword evidence="2" id="KW-0378">Hydrolase</keyword>
<sequence length="306" mass="33401">MKPIINEFTVPSPDGAVMLKGLFYPAVNQKGLLVICHGMLEHKERYDEFCIYMSEQGISCAIFDMRGHGESVNSSDELGYYYKGGIKSVVEDIRAVLIYTRSLAGNVPVTLFGHSFGSLAVRSFAKKYGNTIDALIVCGSPSENPAAGAGIAVAELMSIFGSLKNRSVLIDNLVFGNARKAFAADGRCGWLSSNRESNAAYEGDPLCGFVFTLDGFITLFRLMKDVYKTEPCVNQALPVLFISGAGDPMRIGNDEFFAAAESMKKCGYKNVRAHLFEGARHEILNECDEIKKAVYSEIADFTKNVG</sequence>
<feature type="domain" description="Serine aminopeptidase S33" evidence="1">
    <location>
        <begin position="29"/>
        <end position="288"/>
    </location>
</feature>
<proteinExistence type="predicted"/>
<dbReference type="InterPro" id="IPR051044">
    <property type="entry name" value="MAG_DAG_Lipase"/>
</dbReference>
<dbReference type="PANTHER" id="PTHR11614">
    <property type="entry name" value="PHOSPHOLIPASE-RELATED"/>
    <property type="match status" value="1"/>
</dbReference>
<comment type="caution">
    <text evidence="2">The sequence shown here is derived from an EMBL/GenBank/DDBJ whole genome shotgun (WGS) entry which is preliminary data.</text>
</comment>
<dbReference type="Pfam" id="PF12146">
    <property type="entry name" value="Hydrolase_4"/>
    <property type="match status" value="1"/>
</dbReference>